<dbReference type="EMBL" id="CAJRGZ010000017">
    <property type="protein sequence ID" value="CAG5155941.1"/>
    <property type="molecule type" value="Genomic_DNA"/>
</dbReference>
<feature type="region of interest" description="Disordered" evidence="1">
    <location>
        <begin position="173"/>
        <end position="198"/>
    </location>
</feature>
<dbReference type="GeneID" id="67015520"/>
<evidence type="ECO:0000256" key="1">
    <source>
        <dbReference type="SAM" id="MobiDB-lite"/>
    </source>
</evidence>
<name>A0A8J2MYL5_9PLEO</name>
<reference evidence="2" key="1">
    <citation type="submission" date="2021-05" db="EMBL/GenBank/DDBJ databases">
        <authorList>
            <person name="Stam R."/>
        </authorList>
    </citation>
    <scope>NUCLEOTIDE SEQUENCE</scope>
    <source>
        <strain evidence="2">CS162</strain>
    </source>
</reference>
<evidence type="ECO:0000313" key="2">
    <source>
        <dbReference type="EMBL" id="CAG5155941.1"/>
    </source>
</evidence>
<sequence>MTNNPYLDYLYQGQYEYKLPNTIKINPNKQVGDYKAFLTEPPAQNNAPLETTEDDPYHVPAYFNLSEPTTDVPAQEKEEVELEFDPPLRHYAELRGGLPIGYIWIPPSSPEPVPREATPQQDLVFVTPVRPVRTMPITKKRKSKKTVIFAFSPQNKKHRRETTAEYQMRFTSPLSEELSDAPSGLLTPEPRKFVLHRR</sequence>
<proteinExistence type="predicted"/>
<dbReference type="OrthoDB" id="3679762at2759"/>
<dbReference type="RefSeq" id="XP_043167456.1">
    <property type="nucleotide sequence ID" value="XM_043311521.1"/>
</dbReference>
<dbReference type="Proteomes" id="UP000676310">
    <property type="component" value="Unassembled WGS sequence"/>
</dbReference>
<protein>
    <submittedName>
        <fullName evidence="2">Uncharacterized protein</fullName>
    </submittedName>
</protein>
<comment type="caution">
    <text evidence="2">The sequence shown here is derived from an EMBL/GenBank/DDBJ whole genome shotgun (WGS) entry which is preliminary data.</text>
</comment>
<keyword evidence="3" id="KW-1185">Reference proteome</keyword>
<evidence type="ECO:0000313" key="3">
    <source>
        <dbReference type="Proteomes" id="UP000676310"/>
    </source>
</evidence>
<accession>A0A8J2MYL5</accession>
<dbReference type="AlphaFoldDB" id="A0A8J2MYL5"/>
<organism evidence="2 3">
    <name type="scientific">Alternaria atra</name>
    <dbReference type="NCBI Taxonomy" id="119953"/>
    <lineage>
        <taxon>Eukaryota</taxon>
        <taxon>Fungi</taxon>
        <taxon>Dikarya</taxon>
        <taxon>Ascomycota</taxon>
        <taxon>Pezizomycotina</taxon>
        <taxon>Dothideomycetes</taxon>
        <taxon>Pleosporomycetidae</taxon>
        <taxon>Pleosporales</taxon>
        <taxon>Pleosporineae</taxon>
        <taxon>Pleosporaceae</taxon>
        <taxon>Alternaria</taxon>
        <taxon>Alternaria sect. Ulocladioides</taxon>
    </lineage>
</organism>
<gene>
    <name evidence="2" type="ORF">ALTATR162_LOCUS3911</name>
</gene>